<name>A0A1B7MJY6_9AGAM</name>
<evidence type="ECO:0000313" key="1">
    <source>
        <dbReference type="EMBL" id="OAX32923.1"/>
    </source>
</evidence>
<evidence type="ECO:0000313" key="3">
    <source>
        <dbReference type="Proteomes" id="UP000092154"/>
    </source>
</evidence>
<gene>
    <name evidence="2" type="ORF">K503DRAFT_767486</name>
    <name evidence="1" type="ORF">K503DRAFT_776174</name>
</gene>
<accession>A0A1B7MJY6</accession>
<dbReference type="AlphaFoldDB" id="A0A1B7MJY6"/>
<protein>
    <submittedName>
        <fullName evidence="1">Uncharacterized protein</fullName>
    </submittedName>
</protein>
<sequence length="51" mass="5929">MFKAQLPVITDPVSFIIVTKHFREPSKDRCKNRSKRQIGCTSELRARVARL</sequence>
<dbReference type="EMBL" id="KV448880">
    <property type="protein sequence ID" value="OAX32923.1"/>
    <property type="molecule type" value="Genomic_DNA"/>
</dbReference>
<proteinExistence type="predicted"/>
<dbReference type="EMBL" id="KV448174">
    <property type="protein sequence ID" value="OAX41684.1"/>
    <property type="molecule type" value="Genomic_DNA"/>
</dbReference>
<organism evidence="1 3">
    <name type="scientific">Rhizopogon vinicolor AM-OR11-026</name>
    <dbReference type="NCBI Taxonomy" id="1314800"/>
    <lineage>
        <taxon>Eukaryota</taxon>
        <taxon>Fungi</taxon>
        <taxon>Dikarya</taxon>
        <taxon>Basidiomycota</taxon>
        <taxon>Agaricomycotina</taxon>
        <taxon>Agaricomycetes</taxon>
        <taxon>Agaricomycetidae</taxon>
        <taxon>Boletales</taxon>
        <taxon>Suillineae</taxon>
        <taxon>Rhizopogonaceae</taxon>
        <taxon>Rhizopogon</taxon>
    </lineage>
</organism>
<dbReference type="Proteomes" id="UP000092154">
    <property type="component" value="Unassembled WGS sequence"/>
</dbReference>
<reference evidence="1 3" key="1">
    <citation type="submission" date="2016-06" db="EMBL/GenBank/DDBJ databases">
        <title>Comparative genomics of the ectomycorrhizal sister species Rhizopogon vinicolor and Rhizopogon vesiculosus (Basidiomycota: Boletales) reveals a divergence of the mating type B locus.</title>
        <authorList>
            <consortium name="DOE Joint Genome Institute"/>
            <person name="Mujic A.B."/>
            <person name="Kuo A."/>
            <person name="Tritt A."/>
            <person name="Lipzen A."/>
            <person name="Chen C."/>
            <person name="Johnson J."/>
            <person name="Sharma A."/>
            <person name="Barry K."/>
            <person name="Grigoriev I.V."/>
            <person name="Spatafora J.W."/>
        </authorList>
    </citation>
    <scope>NUCLEOTIDE SEQUENCE [LARGE SCALE GENOMIC DNA]</scope>
    <source>
        <strain evidence="1 3">AM-OR11-026</strain>
    </source>
</reference>
<evidence type="ECO:0000313" key="2">
    <source>
        <dbReference type="EMBL" id="OAX41684.1"/>
    </source>
</evidence>
<keyword evidence="3" id="KW-1185">Reference proteome</keyword>